<proteinExistence type="inferred from homology"/>
<keyword evidence="3" id="KW-0732">Signal</keyword>
<dbReference type="Proteomes" id="UP001279734">
    <property type="component" value="Unassembled WGS sequence"/>
</dbReference>
<keyword evidence="5" id="KW-1185">Reference proteome</keyword>
<protein>
    <submittedName>
        <fullName evidence="4">Uncharacterized protein</fullName>
    </submittedName>
</protein>
<evidence type="ECO:0000313" key="5">
    <source>
        <dbReference type="Proteomes" id="UP001279734"/>
    </source>
</evidence>
<dbReference type="EMBL" id="BSYO01000032">
    <property type="protein sequence ID" value="GMH27120.1"/>
    <property type="molecule type" value="Genomic_DNA"/>
</dbReference>
<dbReference type="InterPro" id="IPR006041">
    <property type="entry name" value="Pollen_Ole_e1_allergen"/>
</dbReference>
<accession>A0AAD3Y4F0</accession>
<feature type="signal peptide" evidence="3">
    <location>
        <begin position="1"/>
        <end position="25"/>
    </location>
</feature>
<comment type="caution">
    <text evidence="4">The sequence shown here is derived from an EMBL/GenBank/DDBJ whole genome shotgun (WGS) entry which is preliminary data.</text>
</comment>
<dbReference type="PANTHER" id="PTHR31614">
    <property type="entry name" value="PROTEIN DOWNSTREAM OF FLC-RELATED"/>
    <property type="match status" value="1"/>
</dbReference>
<comment type="similarity">
    <text evidence="1">Belongs to the Ole e I family.</text>
</comment>
<dbReference type="Pfam" id="PF01190">
    <property type="entry name" value="Pollen_Ole_e_1"/>
    <property type="match status" value="1"/>
</dbReference>
<dbReference type="PROSITE" id="PS00925">
    <property type="entry name" value="OLEEI"/>
    <property type="match status" value="1"/>
</dbReference>
<evidence type="ECO:0000256" key="1">
    <source>
        <dbReference type="ARBA" id="ARBA00010049"/>
    </source>
</evidence>
<dbReference type="InterPro" id="IPR006040">
    <property type="entry name" value="Allergen_Ole_e_I_CS"/>
</dbReference>
<dbReference type="AlphaFoldDB" id="A0AAD3Y4F0"/>
<dbReference type="GO" id="GO:0005615">
    <property type="term" value="C:extracellular space"/>
    <property type="evidence" value="ECO:0007669"/>
    <property type="project" value="InterPro"/>
</dbReference>
<dbReference type="PANTHER" id="PTHR31614:SF2">
    <property type="entry name" value="F28N24.16 PROTEIN"/>
    <property type="match status" value="1"/>
</dbReference>
<reference evidence="4" key="1">
    <citation type="submission" date="2023-05" db="EMBL/GenBank/DDBJ databases">
        <title>Nepenthes gracilis genome sequencing.</title>
        <authorList>
            <person name="Fukushima K."/>
        </authorList>
    </citation>
    <scope>NUCLEOTIDE SEQUENCE</scope>
    <source>
        <strain evidence="4">SING2019-196</strain>
    </source>
</reference>
<organism evidence="4 5">
    <name type="scientific">Nepenthes gracilis</name>
    <name type="common">Slender pitcher plant</name>
    <dbReference type="NCBI Taxonomy" id="150966"/>
    <lineage>
        <taxon>Eukaryota</taxon>
        <taxon>Viridiplantae</taxon>
        <taxon>Streptophyta</taxon>
        <taxon>Embryophyta</taxon>
        <taxon>Tracheophyta</taxon>
        <taxon>Spermatophyta</taxon>
        <taxon>Magnoliopsida</taxon>
        <taxon>eudicotyledons</taxon>
        <taxon>Gunneridae</taxon>
        <taxon>Pentapetalae</taxon>
        <taxon>Caryophyllales</taxon>
        <taxon>Nepenthaceae</taxon>
        <taxon>Nepenthes</taxon>
    </lineage>
</organism>
<evidence type="ECO:0000256" key="2">
    <source>
        <dbReference type="ARBA" id="ARBA00023157"/>
    </source>
</evidence>
<feature type="chain" id="PRO_5041936131" evidence="3">
    <location>
        <begin position="26"/>
        <end position="165"/>
    </location>
</feature>
<evidence type="ECO:0000256" key="3">
    <source>
        <dbReference type="SAM" id="SignalP"/>
    </source>
</evidence>
<keyword evidence="2" id="KW-1015">Disulfide bond</keyword>
<gene>
    <name evidence="4" type="ORF">Nepgr_028963</name>
</gene>
<evidence type="ECO:0000313" key="4">
    <source>
        <dbReference type="EMBL" id="GMH27120.1"/>
    </source>
</evidence>
<sequence>MAKSHNLLIVASALCFLSLVGISRCHSDRFFVEGQVYCDTCRIEFVTRVSEFLEGARVRLECRNRTGGDIAYTREGVTDKNGRYSLPIDGDFEDDICEVTLVKSPREDCSELPIDPFARQAAKVSLTSNNGVVDPIRSANPLGFMISNPLPECHEVLKELALLDN</sequence>
<name>A0AAD3Y4F0_NEPGR</name>